<accession>A0A5C1AEC7</accession>
<dbReference type="AlphaFoldDB" id="A0A5C1AEC7"/>
<dbReference type="OrthoDB" id="284733at2"/>
<dbReference type="EMBL" id="CP042425">
    <property type="protein sequence ID" value="QEL16557.1"/>
    <property type="molecule type" value="Genomic_DNA"/>
</dbReference>
<organism evidence="2 3">
    <name type="scientific">Limnoglobus roseus</name>
    <dbReference type="NCBI Taxonomy" id="2598579"/>
    <lineage>
        <taxon>Bacteria</taxon>
        <taxon>Pseudomonadati</taxon>
        <taxon>Planctomycetota</taxon>
        <taxon>Planctomycetia</taxon>
        <taxon>Gemmatales</taxon>
        <taxon>Gemmataceae</taxon>
        <taxon>Limnoglobus</taxon>
    </lineage>
</organism>
<feature type="compositionally biased region" description="Polar residues" evidence="1">
    <location>
        <begin position="97"/>
        <end position="112"/>
    </location>
</feature>
<dbReference type="Proteomes" id="UP000324974">
    <property type="component" value="Chromosome"/>
</dbReference>
<dbReference type="KEGG" id="lrs:PX52LOC_03517"/>
<sequence length="319" mass="35567">MVALLEPVKVKTIDYEESDLGIRTYNVVLVATFDSGPVPPRTVLSFCGVTKFETYFNFFGESDPRAFASKAKVNQLDEMGNKFEVTYQFDNDAHGTGQVNQDGTQPSKPQDQGDTDPGEQTFFVSYGTEEEEVPFVEEYKDEAPKKVVSSAGQAFDPPVIVNRPASYIEIKFLCYNQTFANKCAYEGKVNSQSWTFNGFTYPAKTLFVKQLSFDIKWKMGFVYADCTLRLNYRADFFNPIKVLDQGTYQKPAGGNGSMFSDQPPQPIKSLTGEGSVSANFPLNGEGKPLTVAQIIAGEFVYLEFVGFYEVPFTNILRGL</sequence>
<evidence type="ECO:0000313" key="2">
    <source>
        <dbReference type="EMBL" id="QEL16557.1"/>
    </source>
</evidence>
<proteinExistence type="predicted"/>
<protein>
    <submittedName>
        <fullName evidence="2">Uncharacterized protein</fullName>
    </submittedName>
</protein>
<name>A0A5C1AEC7_9BACT</name>
<keyword evidence="3" id="KW-1185">Reference proteome</keyword>
<evidence type="ECO:0000313" key="3">
    <source>
        <dbReference type="Proteomes" id="UP000324974"/>
    </source>
</evidence>
<feature type="region of interest" description="Disordered" evidence="1">
    <location>
        <begin position="94"/>
        <end position="121"/>
    </location>
</feature>
<dbReference type="RefSeq" id="WP_149111273.1">
    <property type="nucleotide sequence ID" value="NZ_CP042425.1"/>
</dbReference>
<gene>
    <name evidence="2" type="ORF">PX52LOC_03517</name>
</gene>
<evidence type="ECO:0000256" key="1">
    <source>
        <dbReference type="SAM" id="MobiDB-lite"/>
    </source>
</evidence>
<reference evidence="3" key="1">
    <citation type="submission" date="2019-08" db="EMBL/GenBank/DDBJ databases">
        <title>Limnoglobus roseus gen. nov., sp. nov., a novel freshwater planctomycete with a giant genome from the family Gemmataceae.</title>
        <authorList>
            <person name="Kulichevskaya I.S."/>
            <person name="Naumoff D.G."/>
            <person name="Miroshnikov K."/>
            <person name="Ivanova A."/>
            <person name="Philippov D.A."/>
            <person name="Hakobyan A."/>
            <person name="Rijpstra I.C."/>
            <person name="Sinninghe Damste J.S."/>
            <person name="Liesack W."/>
            <person name="Dedysh S.N."/>
        </authorList>
    </citation>
    <scope>NUCLEOTIDE SEQUENCE [LARGE SCALE GENOMIC DNA]</scope>
    <source>
        <strain evidence="3">PX52</strain>
    </source>
</reference>